<proteinExistence type="predicted"/>
<dbReference type="EMBL" id="CP022163">
    <property type="protein sequence ID" value="ATB30121.1"/>
    <property type="molecule type" value="Genomic_DNA"/>
</dbReference>
<accession>A0A250IG42</accession>
<dbReference type="AlphaFoldDB" id="A0A250IG42"/>
<dbReference type="OrthoDB" id="5518823at2"/>
<dbReference type="NCBIfam" id="NF040657">
    <property type="entry name" value="immun_SitI3"/>
    <property type="match status" value="1"/>
</dbReference>
<evidence type="ECO:0000313" key="1">
    <source>
        <dbReference type="EMBL" id="ATB30121.1"/>
    </source>
</evidence>
<sequence>MSLDYDFSIATPLSPQRVLRIALLELGLMPNTDRTAEGVFKESTGPGFLVSAGPMGTPSRRMLEEALHVSPDVDLRFWLDALGDRHSAQTSMLRGILAALGQIPGDAVLTFSGEKVLLLRRGGRMYLEAETGVWTPDRLRLVQQPYEMKNFPVL</sequence>
<gene>
    <name evidence="1" type="ORF">MEBOL_003576</name>
</gene>
<dbReference type="Proteomes" id="UP000217289">
    <property type="component" value="Chromosome"/>
</dbReference>
<dbReference type="KEGG" id="mbd:MEBOL_003576"/>
<keyword evidence="2" id="KW-1185">Reference proteome</keyword>
<dbReference type="InterPro" id="IPR049799">
    <property type="entry name" value="SitI3-like"/>
</dbReference>
<reference evidence="1 2" key="1">
    <citation type="submission" date="2017-06" db="EMBL/GenBank/DDBJ databases">
        <authorList>
            <person name="Kim H.J."/>
            <person name="Triplett B.A."/>
        </authorList>
    </citation>
    <scope>NUCLEOTIDE SEQUENCE [LARGE SCALE GENOMIC DNA]</scope>
    <source>
        <strain evidence="1 2">DSM 14713</strain>
    </source>
</reference>
<organism evidence="1 2">
    <name type="scientific">Melittangium boletus DSM 14713</name>
    <dbReference type="NCBI Taxonomy" id="1294270"/>
    <lineage>
        <taxon>Bacteria</taxon>
        <taxon>Pseudomonadati</taxon>
        <taxon>Myxococcota</taxon>
        <taxon>Myxococcia</taxon>
        <taxon>Myxococcales</taxon>
        <taxon>Cystobacterineae</taxon>
        <taxon>Archangiaceae</taxon>
        <taxon>Melittangium</taxon>
    </lineage>
</organism>
<name>A0A250IG42_9BACT</name>
<protein>
    <submittedName>
        <fullName evidence="1">Uncharacterized protein</fullName>
    </submittedName>
</protein>
<evidence type="ECO:0000313" key="2">
    <source>
        <dbReference type="Proteomes" id="UP000217289"/>
    </source>
</evidence>
<dbReference type="RefSeq" id="WP_095978605.1">
    <property type="nucleotide sequence ID" value="NZ_CP022163.1"/>
</dbReference>